<gene>
    <name evidence="9" type="ORF">HDF10_003962</name>
</gene>
<proteinExistence type="inferred from homology"/>
<name>A0A7W8JB64_9BACT</name>
<protein>
    <recommendedName>
        <fullName evidence="3">xylose isomerase</fullName>
        <ecNumber evidence="3">5.3.1.5</ecNumber>
    </recommendedName>
</protein>
<accession>A0A7W8JB64</accession>
<evidence type="ECO:0000256" key="6">
    <source>
        <dbReference type="ARBA" id="ARBA00023235"/>
    </source>
</evidence>
<keyword evidence="6" id="KW-0413">Isomerase</keyword>
<dbReference type="PANTHER" id="PTHR48408">
    <property type="match status" value="1"/>
</dbReference>
<dbReference type="GO" id="GO:0009045">
    <property type="term" value="F:xylose isomerase activity"/>
    <property type="evidence" value="ECO:0007669"/>
    <property type="project" value="UniProtKB-EC"/>
</dbReference>
<dbReference type="InterPro" id="IPR001998">
    <property type="entry name" value="Xylose_isomerase"/>
</dbReference>
<evidence type="ECO:0000256" key="2">
    <source>
        <dbReference type="ARBA" id="ARBA00011881"/>
    </source>
</evidence>
<keyword evidence="4" id="KW-0859">Xylose metabolism</keyword>
<dbReference type="SUPFAM" id="SSF51658">
    <property type="entry name" value="Xylose isomerase-like"/>
    <property type="match status" value="1"/>
</dbReference>
<sequence length="245" mass="28506">MCSTQHKTHVYFGVYMGQSIYGNFPTVRYEGAESTSDLAYRWYDADRTALGKPPREHLRCAVVYWHSPAMNSSDPFGAPTIRRPWMDRSDEMQAAQDKADAASICFVFLIFPSTRSMTAMSLPRTEPCGNPLPIFTACRITWRRRWSRQRHGCCGGRRTCSVIRDYVWRRNQPRPRSLCLQCDDDQALHGRHDETGWRKLRATGRTRRLRDAAEHKSKHELEQMGRMLALVVEYKHKIGLMVRYC</sequence>
<dbReference type="PROSITE" id="PS51415">
    <property type="entry name" value="XYLOSE_ISOMERASE"/>
    <property type="match status" value="1"/>
</dbReference>
<dbReference type="Gene3D" id="3.20.20.150">
    <property type="entry name" value="Divalent-metal-dependent TIM barrel enzymes"/>
    <property type="match status" value="1"/>
</dbReference>
<comment type="caution">
    <text evidence="9">The sequence shown here is derived from an EMBL/GenBank/DDBJ whole genome shotgun (WGS) entry which is preliminary data.</text>
</comment>
<dbReference type="GO" id="GO:0046872">
    <property type="term" value="F:metal ion binding"/>
    <property type="evidence" value="ECO:0007669"/>
    <property type="project" value="UniProtKB-KW"/>
</dbReference>
<dbReference type="GO" id="GO:0042732">
    <property type="term" value="P:D-xylose metabolic process"/>
    <property type="evidence" value="ECO:0007669"/>
    <property type="project" value="UniProtKB-KW"/>
</dbReference>
<keyword evidence="7" id="KW-0119">Carbohydrate metabolism</keyword>
<evidence type="ECO:0000256" key="4">
    <source>
        <dbReference type="ARBA" id="ARBA00022629"/>
    </source>
</evidence>
<evidence type="ECO:0000256" key="5">
    <source>
        <dbReference type="ARBA" id="ARBA00022723"/>
    </source>
</evidence>
<comment type="catalytic activity">
    <reaction evidence="8">
        <text>alpha-D-xylose = alpha-D-xylulofuranose</text>
        <dbReference type="Rhea" id="RHEA:22816"/>
        <dbReference type="ChEBI" id="CHEBI:28518"/>
        <dbReference type="ChEBI" id="CHEBI:188998"/>
        <dbReference type="EC" id="5.3.1.5"/>
    </reaction>
</comment>
<evidence type="ECO:0000256" key="3">
    <source>
        <dbReference type="ARBA" id="ARBA00011958"/>
    </source>
</evidence>
<evidence type="ECO:0000313" key="10">
    <source>
        <dbReference type="Proteomes" id="UP000569092"/>
    </source>
</evidence>
<dbReference type="AlphaFoldDB" id="A0A7W8JB64"/>
<evidence type="ECO:0000256" key="8">
    <source>
        <dbReference type="ARBA" id="ARBA00033659"/>
    </source>
</evidence>
<comment type="similarity">
    <text evidence="1">Belongs to the xylose isomerase family.</text>
</comment>
<dbReference type="EMBL" id="JACHDZ010000008">
    <property type="protein sequence ID" value="MBB5345955.1"/>
    <property type="molecule type" value="Genomic_DNA"/>
</dbReference>
<organism evidence="9 10">
    <name type="scientific">Tunturiibacter lichenicola</name>
    <dbReference type="NCBI Taxonomy" id="2051959"/>
    <lineage>
        <taxon>Bacteria</taxon>
        <taxon>Pseudomonadati</taxon>
        <taxon>Acidobacteriota</taxon>
        <taxon>Terriglobia</taxon>
        <taxon>Terriglobales</taxon>
        <taxon>Acidobacteriaceae</taxon>
        <taxon>Tunturiibacter</taxon>
    </lineage>
</organism>
<evidence type="ECO:0000256" key="7">
    <source>
        <dbReference type="ARBA" id="ARBA00023277"/>
    </source>
</evidence>
<dbReference type="PANTHER" id="PTHR48408:SF1">
    <property type="entry name" value="XYLOSE ISOMERASE"/>
    <property type="match status" value="1"/>
</dbReference>
<comment type="subunit">
    <text evidence="2">Homotetramer.</text>
</comment>
<dbReference type="Proteomes" id="UP000569092">
    <property type="component" value="Unassembled WGS sequence"/>
</dbReference>
<evidence type="ECO:0000313" key="9">
    <source>
        <dbReference type="EMBL" id="MBB5345955.1"/>
    </source>
</evidence>
<evidence type="ECO:0000256" key="1">
    <source>
        <dbReference type="ARBA" id="ARBA00005765"/>
    </source>
</evidence>
<reference evidence="9 10" key="1">
    <citation type="submission" date="2020-08" db="EMBL/GenBank/DDBJ databases">
        <title>Genomic Encyclopedia of Type Strains, Phase IV (KMG-V): Genome sequencing to study the core and pangenomes of soil and plant-associated prokaryotes.</title>
        <authorList>
            <person name="Whitman W."/>
        </authorList>
    </citation>
    <scope>NUCLEOTIDE SEQUENCE [LARGE SCALE GENOMIC DNA]</scope>
    <source>
        <strain evidence="9 10">M8US30</strain>
    </source>
</reference>
<dbReference type="EC" id="5.3.1.5" evidence="3"/>
<keyword evidence="5" id="KW-0479">Metal-binding</keyword>
<dbReference type="InterPro" id="IPR036237">
    <property type="entry name" value="Xyl_isomerase-like_sf"/>
</dbReference>